<proteinExistence type="predicted"/>
<comment type="caution">
    <text evidence="2">The sequence shown here is derived from an EMBL/GenBank/DDBJ whole genome shotgun (WGS) entry which is preliminary data.</text>
</comment>
<organism evidence="2 3">
    <name type="scientific">Ophiocordyceps australis</name>
    <dbReference type="NCBI Taxonomy" id="1399860"/>
    <lineage>
        <taxon>Eukaryota</taxon>
        <taxon>Fungi</taxon>
        <taxon>Dikarya</taxon>
        <taxon>Ascomycota</taxon>
        <taxon>Pezizomycotina</taxon>
        <taxon>Sordariomycetes</taxon>
        <taxon>Hypocreomycetidae</taxon>
        <taxon>Hypocreales</taxon>
        <taxon>Ophiocordycipitaceae</taxon>
        <taxon>Ophiocordyceps</taxon>
    </lineage>
</organism>
<feature type="chain" id="PRO_5012654543" description="Glycoside hydrolase subgroup catalytic core protein" evidence="1">
    <location>
        <begin position="20"/>
        <end position="567"/>
    </location>
</feature>
<feature type="signal peptide" evidence="1">
    <location>
        <begin position="1"/>
        <end position="19"/>
    </location>
</feature>
<dbReference type="OrthoDB" id="2338662at2759"/>
<dbReference type="Proteomes" id="UP000224854">
    <property type="component" value="Unassembled WGS sequence"/>
</dbReference>
<evidence type="ECO:0008006" key="4">
    <source>
        <dbReference type="Google" id="ProtNLM"/>
    </source>
</evidence>
<name>A0A2C5ZTN7_9HYPO</name>
<evidence type="ECO:0000256" key="1">
    <source>
        <dbReference type="SAM" id="SignalP"/>
    </source>
</evidence>
<evidence type="ECO:0000313" key="3">
    <source>
        <dbReference type="Proteomes" id="UP000224854"/>
    </source>
</evidence>
<dbReference type="Gene3D" id="3.20.20.80">
    <property type="entry name" value="Glycosidases"/>
    <property type="match status" value="1"/>
</dbReference>
<gene>
    <name evidence="2" type="ORF">CDD82_4773</name>
</gene>
<dbReference type="SUPFAM" id="SSF51445">
    <property type="entry name" value="(Trans)glycosidases"/>
    <property type="match status" value="1"/>
</dbReference>
<accession>A0A2C5ZTN7</accession>
<reference evidence="2 3" key="1">
    <citation type="submission" date="2017-06" db="EMBL/GenBank/DDBJ databases">
        <title>Ant-infecting Ophiocordyceps genomes reveal a high diversity of potential behavioral manipulation genes and a possible major role for enterotoxins.</title>
        <authorList>
            <person name="De Bekker C."/>
            <person name="Evans H.C."/>
            <person name="Brachmann A."/>
            <person name="Hughes D.P."/>
        </authorList>
    </citation>
    <scope>NUCLEOTIDE SEQUENCE [LARGE SCALE GENOMIC DNA]</scope>
    <source>
        <strain evidence="2 3">1348a</strain>
    </source>
</reference>
<dbReference type="InterPro" id="IPR017853">
    <property type="entry name" value="GH"/>
</dbReference>
<dbReference type="AlphaFoldDB" id="A0A2C5ZTN7"/>
<dbReference type="EMBL" id="NJEU01000041">
    <property type="protein sequence ID" value="PHH82794.1"/>
    <property type="molecule type" value="Genomic_DNA"/>
</dbReference>
<evidence type="ECO:0000313" key="2">
    <source>
        <dbReference type="EMBL" id="PHH82794.1"/>
    </source>
</evidence>
<protein>
    <recommendedName>
        <fullName evidence="4">Glycoside hydrolase subgroup catalytic core protein</fullName>
    </recommendedName>
</protein>
<keyword evidence="1" id="KW-0732">Signal</keyword>
<sequence length="567" mass="64475">MYWSIIAWALVLLTRLGGAVDKETGRNVDWPRWCGKVYKPEYPSFEPGGQTLQPLRHGDELLNFKIKPRWSIFLQGEHQGQLILDATPSPWFGQQWPLLMTTPPPMDIVVDIQPENVVLLRATVQVPLVDSVKYFDLDSLTPRFEPYSVRLTGFTGNEIPITARTEFYYLPEKTGGSVTRLDNLNGGFHHRSPATHGRFEPFLPYGFYASCDRFLCDKNSRELIKRYHDDGFNSLVSLTTVFDSRSEYQYMESLDLRFMYDLRSYSKNLTAVREQVAAIKDSQAIFAYWASDEPDGHQDAFHFATDARDVIRSIDPYHPVAVTLNCQDYYYGPYTAGADIVMEDTYPIGINTTWSKWGTTCNATYGDCGCDNCRGSVYDVPERLDIIQRHERWLNLWPKIKVHNLQAFHGEGYWARSPSLQELNAMNALAFMHGSKAQLAWVWPTSGDEGRHLAVFASKILANPMRDLIVRGKATRARVECAVDKLDDAFDAAYWQVGDQLLVSLVSRVTLDSNHGVNIALPSSLVPQRVVQDVWGNGQWLLQRGQLSLSLIREMSVYMVVVEIMGV</sequence>
<keyword evidence="3" id="KW-1185">Reference proteome</keyword>